<evidence type="ECO:0000313" key="8">
    <source>
        <dbReference type="EMBL" id="SVD10669.1"/>
    </source>
</evidence>
<evidence type="ECO:0000256" key="5">
    <source>
        <dbReference type="ARBA" id="ARBA00023136"/>
    </source>
</evidence>
<gene>
    <name evidence="8" type="ORF">METZ01_LOCUS363523</name>
</gene>
<comment type="subcellular location">
    <subcellularLocation>
        <location evidence="1">Membrane</location>
        <topology evidence="1">Multi-pass membrane protein</topology>
    </subcellularLocation>
</comment>
<keyword evidence="4 6" id="KW-1133">Transmembrane helix</keyword>
<dbReference type="InterPro" id="IPR035973">
    <property type="entry name" value="Cyt_c_oxidase_su3-like_sf"/>
</dbReference>
<feature type="transmembrane region" description="Helical" evidence="6">
    <location>
        <begin position="66"/>
        <end position="83"/>
    </location>
</feature>
<proteinExistence type="inferred from homology"/>
<dbReference type="EMBL" id="UINC01129932">
    <property type="protein sequence ID" value="SVD10669.1"/>
    <property type="molecule type" value="Genomic_DNA"/>
</dbReference>
<dbReference type="GO" id="GO:0016020">
    <property type="term" value="C:membrane"/>
    <property type="evidence" value="ECO:0007669"/>
    <property type="project" value="UniProtKB-SubCell"/>
</dbReference>
<dbReference type="PANTHER" id="PTHR11403">
    <property type="entry name" value="CYTOCHROME C OXIDASE SUBUNIT III"/>
    <property type="match status" value="1"/>
</dbReference>
<evidence type="ECO:0000259" key="7">
    <source>
        <dbReference type="Pfam" id="PF00510"/>
    </source>
</evidence>
<reference evidence="8" key="1">
    <citation type="submission" date="2018-05" db="EMBL/GenBank/DDBJ databases">
        <authorList>
            <person name="Lanie J.A."/>
            <person name="Ng W.-L."/>
            <person name="Kazmierczak K.M."/>
            <person name="Andrzejewski T.M."/>
            <person name="Davidsen T.M."/>
            <person name="Wayne K.J."/>
            <person name="Tettelin H."/>
            <person name="Glass J.I."/>
            <person name="Rusch D."/>
            <person name="Podicherti R."/>
            <person name="Tsui H.-C.T."/>
            <person name="Winkler M.E."/>
        </authorList>
    </citation>
    <scope>NUCLEOTIDE SEQUENCE</scope>
</reference>
<evidence type="ECO:0000256" key="6">
    <source>
        <dbReference type="SAM" id="Phobius"/>
    </source>
</evidence>
<dbReference type="GO" id="GO:0004129">
    <property type="term" value="F:cytochrome-c oxidase activity"/>
    <property type="evidence" value="ECO:0007669"/>
    <property type="project" value="InterPro"/>
</dbReference>
<organism evidence="8">
    <name type="scientific">marine metagenome</name>
    <dbReference type="NCBI Taxonomy" id="408172"/>
    <lineage>
        <taxon>unclassified sequences</taxon>
        <taxon>metagenomes</taxon>
        <taxon>ecological metagenomes</taxon>
    </lineage>
</organism>
<keyword evidence="5 6" id="KW-0472">Membrane</keyword>
<dbReference type="AlphaFoldDB" id="A0A382SLA5"/>
<dbReference type="PANTHER" id="PTHR11403:SF10">
    <property type="entry name" value="CYTOCHROME C OXIDASE"/>
    <property type="match status" value="1"/>
</dbReference>
<comment type="similarity">
    <text evidence="2">Belongs to the cytochrome c oxidase subunit 3 family.</text>
</comment>
<sequence>MVVSTIMFCLFIVTYSDRMVYPDWQRMPEPALLWINTFILFISSFVFVRIQLASKKNQFKKIKRELLVIGFLAFVFLIGQLLVWQNMVNAGYYVSGSPANAYFYLFTALHGLHLLGGLIYWIITLRKVWNTNDIVIRKVKHTIELCAIYWHFLLAVWVVLFGLMLFS</sequence>
<feature type="transmembrane region" description="Helical" evidence="6">
    <location>
        <begin position="103"/>
        <end position="123"/>
    </location>
</feature>
<name>A0A382SLA5_9ZZZZ</name>
<dbReference type="InterPro" id="IPR000298">
    <property type="entry name" value="Cyt_c_oxidase-like_su3"/>
</dbReference>
<dbReference type="InterPro" id="IPR013833">
    <property type="entry name" value="Cyt_c_oxidase_su3_a-hlx"/>
</dbReference>
<keyword evidence="3 6" id="KW-0812">Transmembrane</keyword>
<evidence type="ECO:0000256" key="3">
    <source>
        <dbReference type="ARBA" id="ARBA00022692"/>
    </source>
</evidence>
<feature type="domain" description="Heme-copper oxidase subunit III family profile" evidence="7">
    <location>
        <begin position="35"/>
        <end position="162"/>
    </location>
</feature>
<feature type="transmembrane region" description="Helical" evidence="6">
    <location>
        <begin position="143"/>
        <end position="166"/>
    </location>
</feature>
<feature type="transmembrane region" description="Helical" evidence="6">
    <location>
        <begin position="32"/>
        <end position="54"/>
    </location>
</feature>
<dbReference type="Pfam" id="PF00510">
    <property type="entry name" value="COX3"/>
    <property type="match status" value="1"/>
</dbReference>
<evidence type="ECO:0000256" key="1">
    <source>
        <dbReference type="ARBA" id="ARBA00004141"/>
    </source>
</evidence>
<evidence type="ECO:0000256" key="4">
    <source>
        <dbReference type="ARBA" id="ARBA00022989"/>
    </source>
</evidence>
<dbReference type="SUPFAM" id="SSF81452">
    <property type="entry name" value="Cytochrome c oxidase subunit III-like"/>
    <property type="match status" value="1"/>
</dbReference>
<evidence type="ECO:0000256" key="2">
    <source>
        <dbReference type="ARBA" id="ARBA00010581"/>
    </source>
</evidence>
<dbReference type="GO" id="GO:0019646">
    <property type="term" value="P:aerobic electron transport chain"/>
    <property type="evidence" value="ECO:0007669"/>
    <property type="project" value="InterPro"/>
</dbReference>
<accession>A0A382SLA5</accession>
<dbReference type="InterPro" id="IPR024791">
    <property type="entry name" value="Cyt_c/ubiquinol_Oxase_su3"/>
</dbReference>
<dbReference type="Gene3D" id="1.20.120.80">
    <property type="entry name" value="Cytochrome c oxidase, subunit III, four-helix bundle"/>
    <property type="match status" value="1"/>
</dbReference>
<protein>
    <recommendedName>
        <fullName evidence="7">Heme-copper oxidase subunit III family profile domain-containing protein</fullName>
    </recommendedName>
</protein>